<organism evidence="2 3">
    <name type="scientific">Cinnamomum micranthum f. kanehirae</name>
    <dbReference type="NCBI Taxonomy" id="337451"/>
    <lineage>
        <taxon>Eukaryota</taxon>
        <taxon>Viridiplantae</taxon>
        <taxon>Streptophyta</taxon>
        <taxon>Embryophyta</taxon>
        <taxon>Tracheophyta</taxon>
        <taxon>Spermatophyta</taxon>
        <taxon>Magnoliopsida</taxon>
        <taxon>Magnoliidae</taxon>
        <taxon>Laurales</taxon>
        <taxon>Lauraceae</taxon>
        <taxon>Cinnamomum</taxon>
    </lineage>
</organism>
<evidence type="ECO:0000256" key="1">
    <source>
        <dbReference type="SAM" id="MobiDB-lite"/>
    </source>
</evidence>
<feature type="compositionally biased region" description="Polar residues" evidence="1">
    <location>
        <begin position="867"/>
        <end position="878"/>
    </location>
</feature>
<protein>
    <submittedName>
        <fullName evidence="2">Putative transcriptional regulator SLK2</fullName>
    </submittedName>
</protein>
<keyword evidence="3" id="KW-1185">Reference proteome</keyword>
<feature type="region of interest" description="Disordered" evidence="1">
    <location>
        <begin position="125"/>
        <end position="174"/>
    </location>
</feature>
<dbReference type="Pfam" id="PF01803">
    <property type="entry name" value="LIM_bind"/>
    <property type="match status" value="1"/>
</dbReference>
<feature type="region of interest" description="Disordered" evidence="1">
    <location>
        <begin position="818"/>
        <end position="844"/>
    </location>
</feature>
<dbReference type="Proteomes" id="UP000283530">
    <property type="component" value="Unassembled WGS sequence"/>
</dbReference>
<evidence type="ECO:0000313" key="2">
    <source>
        <dbReference type="EMBL" id="RWR89360.1"/>
    </source>
</evidence>
<gene>
    <name evidence="2" type="ORF">CKAN_01841400</name>
</gene>
<dbReference type="OrthoDB" id="774557at2759"/>
<feature type="compositionally biased region" description="Low complexity" evidence="1">
    <location>
        <begin position="825"/>
        <end position="844"/>
    </location>
</feature>
<dbReference type="PANTHER" id="PTHR10378">
    <property type="entry name" value="LIM DOMAIN-BINDING PROTEIN"/>
    <property type="match status" value="1"/>
</dbReference>
<dbReference type="InterPro" id="IPR029005">
    <property type="entry name" value="LIM-bd/SEUSS"/>
</dbReference>
<feature type="compositionally biased region" description="Polar residues" evidence="1">
    <location>
        <begin position="125"/>
        <end position="150"/>
    </location>
</feature>
<comment type="caution">
    <text evidence="2">The sequence shown here is derived from an EMBL/GenBank/DDBJ whole genome shotgun (WGS) entry which is preliminary data.</text>
</comment>
<feature type="region of interest" description="Disordered" evidence="1">
    <location>
        <begin position="217"/>
        <end position="287"/>
    </location>
</feature>
<feature type="compositionally biased region" description="Low complexity" evidence="1">
    <location>
        <begin position="217"/>
        <end position="255"/>
    </location>
</feature>
<feature type="region of interest" description="Disordered" evidence="1">
    <location>
        <begin position="866"/>
        <end position="907"/>
    </location>
</feature>
<accession>A0A3S3PF63</accession>
<reference evidence="2 3" key="1">
    <citation type="journal article" date="2019" name="Nat. Plants">
        <title>Stout camphor tree genome fills gaps in understanding of flowering plant genome evolution.</title>
        <authorList>
            <person name="Chaw S.M."/>
            <person name="Liu Y.C."/>
            <person name="Wu Y.W."/>
            <person name="Wang H.Y."/>
            <person name="Lin C.I."/>
            <person name="Wu C.S."/>
            <person name="Ke H.M."/>
            <person name="Chang L.Y."/>
            <person name="Hsu C.Y."/>
            <person name="Yang H.T."/>
            <person name="Sudianto E."/>
            <person name="Hsu M.H."/>
            <person name="Wu K.P."/>
            <person name="Wang L.N."/>
            <person name="Leebens-Mack J.H."/>
            <person name="Tsai I.J."/>
        </authorList>
    </citation>
    <scope>NUCLEOTIDE SEQUENCE [LARGE SCALE GENOMIC DNA]</scope>
    <source>
        <strain evidence="3">cv. Chaw 1501</strain>
        <tissue evidence="2">Young leaves</tissue>
    </source>
</reference>
<dbReference type="STRING" id="337451.A0A3S3PF63"/>
<dbReference type="AlphaFoldDB" id="A0A3S3PF63"/>
<feature type="compositionally biased region" description="Low complexity" evidence="1">
    <location>
        <begin position="159"/>
        <end position="174"/>
    </location>
</feature>
<dbReference type="EMBL" id="QPKB01000007">
    <property type="protein sequence ID" value="RWR89360.1"/>
    <property type="molecule type" value="Genomic_DNA"/>
</dbReference>
<sequence>MPPDTSVPAQRFTPPFSRTQELLDSRIEKRRREGISLYTSSSFPRFVDSRSGIAVSGARGLDYCLFFLRRGIRVLGLALERCLDCNPQNPVGYSVASSRGTGRPSRSSSLASGFFTEEDGQAQAPENAQMNSPFGNSSSFISRTGHSSLGSGSGDMNRALGSAANSGASGSASSLVTDANSALSGGPHLQRSASVNTESYLRLPASPMSFSSNNNISISGSSVMDGSSIVQQSSHQDQQIQQRQQQQQQQQGASSATSYPTSRMGQVSVTGPQLHASSSQDPNSLLHMQNKPRLDFRQDGILQQQAIQQMLQRQDPMQLQRHNPQIQAFIQQQKLWQQRNQQQMLQSMPQLQRAQLQQQHMRQQLPQQGVQLASGVKRPYDSGICARRLMQYMYHQRQRPSGSLIPVSYAECVVLHMIQYEFWFWITRDNTILYWRKFVAEYFAPRARKRWCFSLYENVGHNTLGVFPQAALDVWQCDICGSKSGRGFEASFEVLPRLNKIKFDSGVIDELLFIDMPHECRFPSGMMMLEYRKAIQESVYEQTRVVREGQLRIIFTSDLKILSWEFCAQRHEEFLLRRLVAPQVNQLVQVAQKYQDAVNESGSAGVSSQNLQNNCNMSSFSLVAKGDLFFLGVSIILDDVLWFISAGRQLARTLDLQLLNDLGFSKRYVRFLQISEVVNSMKDLIDFSREQSVGPIESLKNYPRQAAAKKPRTLNMQAMEQLVNAQGLPTDENTVNKMIAMHHAANNHTDNTQIPNGALSNSFQSAVGLSNHQHLQRMNSMNANQNALQQDISCSFNGPNRSQHLPFQGPIGPIPALQNASVNGLSSSHQVQQELQQNQQSEANQNLQQQHVLQQLLQEIMNVDGGVQQQPNGQNADGSSAEDVFSGVNGTRGLPARPSTGIVGFRNNPGTISNSAVGMIPGRSNSFNATASNSAAVGGNAFNLRQEVPQNRHPSELNIPSQFAENGAYHGEQGDISYAWKS</sequence>
<feature type="compositionally biased region" description="Polar residues" evidence="1">
    <location>
        <begin position="256"/>
        <end position="287"/>
    </location>
</feature>
<evidence type="ECO:0000313" key="3">
    <source>
        <dbReference type="Proteomes" id="UP000283530"/>
    </source>
</evidence>
<name>A0A3S3PF63_9MAGN</name>
<proteinExistence type="predicted"/>